<sequence length="340" mass="39070">MGSYFKSCLPSEARPAEAASSSISNLHRFLKHTTPRVSAHVLSKTQVRRTRLQGVRCFEEGFFSLNDLWDSFEEWSAYGVGVPILLDRNESVMQYYVPYLSGIQLYSHSIRYRPRLGDDSGSEMDYRDSNSETSSCDGELERLHDQSTLMLSDTEENVREAETLIFEYFESAPPSLRVPLSEKIKELSARFYGLRNLCSNDLSQSSWLSVAWYPIYRIPTGRTLKDLAACFLTYHSISTLLKDDQSKPLEVHSWHGDHVLLNAFGLTCYKLRGPVWLSAGTIGNSNCSFLQRSSEQWLRHVNVHHPDFEYFKSHYTPVYQGAYKCEMAHPVRKGCRDMKR</sequence>
<dbReference type="Proteomes" id="UP000825935">
    <property type="component" value="Chromosome 15"/>
</dbReference>
<proteinExistence type="predicted"/>
<organism evidence="2 3">
    <name type="scientific">Ceratopteris richardii</name>
    <name type="common">Triangle waterfern</name>
    <dbReference type="NCBI Taxonomy" id="49495"/>
    <lineage>
        <taxon>Eukaryota</taxon>
        <taxon>Viridiplantae</taxon>
        <taxon>Streptophyta</taxon>
        <taxon>Embryophyta</taxon>
        <taxon>Tracheophyta</taxon>
        <taxon>Polypodiopsida</taxon>
        <taxon>Polypodiidae</taxon>
        <taxon>Polypodiales</taxon>
        <taxon>Pteridineae</taxon>
        <taxon>Pteridaceae</taxon>
        <taxon>Parkerioideae</taxon>
        <taxon>Ceratopteris</taxon>
    </lineage>
</organism>
<dbReference type="OMA" id="NDGHRIE"/>
<dbReference type="PANTHER" id="PTHR31343">
    <property type="entry name" value="T15D22.8"/>
    <property type="match status" value="1"/>
</dbReference>
<name>A0A8T2T8A5_CERRI</name>
<evidence type="ECO:0000256" key="1">
    <source>
        <dbReference type="SAM" id="MobiDB-lite"/>
    </source>
</evidence>
<evidence type="ECO:0000313" key="2">
    <source>
        <dbReference type="EMBL" id="KAH7405420.1"/>
    </source>
</evidence>
<gene>
    <name evidence="2" type="ORF">KP509_15G069600</name>
</gene>
<dbReference type="InterPro" id="IPR008507">
    <property type="entry name" value="DUF789"/>
</dbReference>
<reference evidence="2" key="1">
    <citation type="submission" date="2021-08" db="EMBL/GenBank/DDBJ databases">
        <title>WGS assembly of Ceratopteris richardii.</title>
        <authorList>
            <person name="Marchant D.B."/>
            <person name="Chen G."/>
            <person name="Jenkins J."/>
            <person name="Shu S."/>
            <person name="Leebens-Mack J."/>
            <person name="Grimwood J."/>
            <person name="Schmutz J."/>
            <person name="Soltis P."/>
            <person name="Soltis D."/>
            <person name="Chen Z.-H."/>
        </authorList>
    </citation>
    <scope>NUCLEOTIDE SEQUENCE</scope>
    <source>
        <strain evidence="2">Whitten #5841</strain>
        <tissue evidence="2">Leaf</tissue>
    </source>
</reference>
<feature type="region of interest" description="Disordered" evidence="1">
    <location>
        <begin position="119"/>
        <end position="138"/>
    </location>
</feature>
<protein>
    <submittedName>
        <fullName evidence="2">Uncharacterized protein</fullName>
    </submittedName>
</protein>
<dbReference type="EMBL" id="CM035420">
    <property type="protein sequence ID" value="KAH7405420.1"/>
    <property type="molecule type" value="Genomic_DNA"/>
</dbReference>
<dbReference type="AlphaFoldDB" id="A0A8T2T8A5"/>
<accession>A0A8T2T8A5</accession>
<comment type="caution">
    <text evidence="2">The sequence shown here is derived from an EMBL/GenBank/DDBJ whole genome shotgun (WGS) entry which is preliminary data.</text>
</comment>
<dbReference type="PANTHER" id="PTHR31343:SF42">
    <property type="entry name" value="T15D22.8"/>
    <property type="match status" value="1"/>
</dbReference>
<dbReference type="OrthoDB" id="784906at2759"/>
<dbReference type="Pfam" id="PF05623">
    <property type="entry name" value="DUF789"/>
    <property type="match status" value="1"/>
</dbReference>
<keyword evidence="3" id="KW-1185">Reference proteome</keyword>
<evidence type="ECO:0000313" key="3">
    <source>
        <dbReference type="Proteomes" id="UP000825935"/>
    </source>
</evidence>